<evidence type="ECO:0000256" key="1">
    <source>
        <dbReference type="PROSITE-ProRule" id="PRU00047"/>
    </source>
</evidence>
<dbReference type="AlphaFoldDB" id="A0A6J1QKN7"/>
<dbReference type="OrthoDB" id="7554612at2759"/>
<evidence type="ECO:0000313" key="4">
    <source>
        <dbReference type="Proteomes" id="UP000504618"/>
    </source>
</evidence>
<keyword evidence="1" id="KW-0863">Zinc-finger</keyword>
<feature type="region of interest" description="Disordered" evidence="2">
    <location>
        <begin position="384"/>
        <end position="458"/>
    </location>
</feature>
<keyword evidence="1" id="KW-0479">Metal-binding</keyword>
<feature type="compositionally biased region" description="Basic and acidic residues" evidence="2">
    <location>
        <begin position="267"/>
        <end position="288"/>
    </location>
</feature>
<protein>
    <submittedName>
        <fullName evidence="5">Uncharacterized protein LOC112460595</fullName>
    </submittedName>
</protein>
<dbReference type="Gene3D" id="4.10.60.10">
    <property type="entry name" value="Zinc finger, CCHC-type"/>
    <property type="match status" value="1"/>
</dbReference>
<dbReference type="GeneID" id="112460595"/>
<feature type="compositionally biased region" description="Acidic residues" evidence="2">
    <location>
        <begin position="72"/>
        <end position="82"/>
    </location>
</feature>
<dbReference type="InterPro" id="IPR036875">
    <property type="entry name" value="Znf_CCHC_sf"/>
</dbReference>
<name>A0A6J1QKN7_9HYME</name>
<dbReference type="RefSeq" id="XP_024881125.1">
    <property type="nucleotide sequence ID" value="XM_025025357.1"/>
</dbReference>
<gene>
    <name evidence="5" type="primary">LOC112460595</name>
</gene>
<evidence type="ECO:0000256" key="2">
    <source>
        <dbReference type="SAM" id="MobiDB-lite"/>
    </source>
</evidence>
<evidence type="ECO:0000259" key="3">
    <source>
        <dbReference type="PROSITE" id="PS50158"/>
    </source>
</evidence>
<dbReference type="SMART" id="SM00343">
    <property type="entry name" value="ZnF_C2HC"/>
    <property type="match status" value="2"/>
</dbReference>
<dbReference type="GO" id="GO:0008270">
    <property type="term" value="F:zinc ion binding"/>
    <property type="evidence" value="ECO:0007669"/>
    <property type="project" value="UniProtKB-KW"/>
</dbReference>
<dbReference type="GO" id="GO:0003676">
    <property type="term" value="F:nucleic acid binding"/>
    <property type="evidence" value="ECO:0007669"/>
    <property type="project" value="InterPro"/>
</dbReference>
<feature type="domain" description="CCHC-type" evidence="3">
    <location>
        <begin position="645"/>
        <end position="660"/>
    </location>
</feature>
<reference evidence="5" key="1">
    <citation type="submission" date="2025-08" db="UniProtKB">
        <authorList>
            <consortium name="RefSeq"/>
        </authorList>
    </citation>
    <scope>IDENTIFICATION</scope>
    <source>
        <tissue evidence="5">Whole body</tissue>
    </source>
</reference>
<sequence>MTEEATKVAEMEDEDYDKGVDLARQIITNAITTEDPPASDDAGTDPNFVLPGVSDSEGSVHRDQQLVGDVVMIDDDDDDEDIPPPTPNRDKRKARFPSDSPENAVKPFKRRYTTSENETYTPVPATKHRLSIQPVAANNLRSYDSDKLNKCATECLQKMEIIRNSSKNIKGNFSGYLRDGISNIGEILDIYRERLGATGDVADLELQNRNLTTQLRKVTREQELQKKEYSILRKENEDLRKDMEMLRKEINNMRDTANTRGSPSKVSEIKSADARKSSNGEPLTHIEDFPPLPRRKPRVISSEILRDRTIKLSKYPTSASRSETDAIPSSHKKRSPSGGNRRTDREANVVHTEEDTDSYHMLEFMNQQIQQLVANMEVLRARFDSRSEEPSKKKRVKKTSFRNDTETSGVSDGELMGPQTPVRTMEVTTRKEGSRRGASGDAPPRSTTRSRRPPKTAAVSITSLKDDISYADILKKARENINLDTLGIEASKIRRGINGGIIIEIPGADGTTKADSLVGKLREVLDVNNIRITRPTTMGELRIWSFDDSISPTEISNEVSVVGDCDEHLVKLGNIRKMNNGLNSVWVKCPLSAAIKISATNKIKIGWTIARVELLETRPVQCFKCWRYGHVRTTCNFPEDRTGACFRCGERGHQIGDCREDPRCVICMEAGRPSDHRLGSLNICMSVEPIRGRRREPVSDGRTTARR</sequence>
<proteinExistence type="predicted"/>
<dbReference type="InterPro" id="IPR001878">
    <property type="entry name" value="Znf_CCHC"/>
</dbReference>
<feature type="compositionally biased region" description="Polar residues" evidence="2">
    <location>
        <begin position="253"/>
        <end position="265"/>
    </location>
</feature>
<keyword evidence="1" id="KW-0862">Zinc</keyword>
<feature type="region of interest" description="Disordered" evidence="2">
    <location>
        <begin position="251"/>
        <end position="354"/>
    </location>
</feature>
<feature type="compositionally biased region" description="Basic and acidic residues" evidence="2">
    <location>
        <begin position="341"/>
        <end position="354"/>
    </location>
</feature>
<dbReference type="PROSITE" id="PS50158">
    <property type="entry name" value="ZF_CCHC"/>
    <property type="match status" value="1"/>
</dbReference>
<keyword evidence="4" id="KW-1185">Reference proteome</keyword>
<feature type="region of interest" description="Disordered" evidence="2">
    <location>
        <begin position="27"/>
        <end position="115"/>
    </location>
</feature>
<organism evidence="4 5">
    <name type="scientific">Temnothorax curvispinosus</name>
    <dbReference type="NCBI Taxonomy" id="300111"/>
    <lineage>
        <taxon>Eukaryota</taxon>
        <taxon>Metazoa</taxon>
        <taxon>Ecdysozoa</taxon>
        <taxon>Arthropoda</taxon>
        <taxon>Hexapoda</taxon>
        <taxon>Insecta</taxon>
        <taxon>Pterygota</taxon>
        <taxon>Neoptera</taxon>
        <taxon>Endopterygota</taxon>
        <taxon>Hymenoptera</taxon>
        <taxon>Apocrita</taxon>
        <taxon>Aculeata</taxon>
        <taxon>Formicoidea</taxon>
        <taxon>Formicidae</taxon>
        <taxon>Myrmicinae</taxon>
        <taxon>Temnothorax</taxon>
    </lineage>
</organism>
<dbReference type="SUPFAM" id="SSF57756">
    <property type="entry name" value="Retrovirus zinc finger-like domains"/>
    <property type="match status" value="1"/>
</dbReference>
<accession>A0A6J1QKN7</accession>
<dbReference type="Proteomes" id="UP000504618">
    <property type="component" value="Unplaced"/>
</dbReference>
<evidence type="ECO:0000313" key="5">
    <source>
        <dbReference type="RefSeq" id="XP_024881125.1"/>
    </source>
</evidence>